<protein>
    <submittedName>
        <fullName evidence="2">Uncharacterized protein</fullName>
    </submittedName>
</protein>
<feature type="region of interest" description="Disordered" evidence="1">
    <location>
        <begin position="21"/>
        <end position="47"/>
    </location>
</feature>
<dbReference type="EMBL" id="CAUYUJ010020720">
    <property type="protein sequence ID" value="CAK0900065.1"/>
    <property type="molecule type" value="Genomic_DNA"/>
</dbReference>
<dbReference type="Proteomes" id="UP001189429">
    <property type="component" value="Unassembled WGS sequence"/>
</dbReference>
<name>A0ABN9XJS2_9DINO</name>
<evidence type="ECO:0000256" key="1">
    <source>
        <dbReference type="SAM" id="MobiDB-lite"/>
    </source>
</evidence>
<keyword evidence="3" id="KW-1185">Reference proteome</keyword>
<reference evidence="2" key="1">
    <citation type="submission" date="2023-10" db="EMBL/GenBank/DDBJ databases">
        <authorList>
            <person name="Chen Y."/>
            <person name="Shah S."/>
            <person name="Dougan E. K."/>
            <person name="Thang M."/>
            <person name="Chan C."/>
        </authorList>
    </citation>
    <scope>NUCLEOTIDE SEQUENCE [LARGE SCALE GENOMIC DNA]</scope>
</reference>
<feature type="non-terminal residue" evidence="2">
    <location>
        <position position="178"/>
    </location>
</feature>
<accession>A0ABN9XJS2</accession>
<sequence>DQYKQMQKQMEFLSAELKRVKAEKGGAAKPDGVDTQPKDSNGNETDYAKRAALQKRIDVLDQFIKQTKELDEDDPDLPAAKKRLDQLREEHRAMRPPVSAHKAAFQKLERCKSQKTKMENEISELSDFIKQLGSNLILAEDAELEKLFKDLSVHPKFEKFQKIIFESVAPAGTVDDPM</sequence>
<comment type="caution">
    <text evidence="2">The sequence shown here is derived from an EMBL/GenBank/DDBJ whole genome shotgun (WGS) entry which is preliminary data.</text>
</comment>
<organism evidence="2 3">
    <name type="scientific">Prorocentrum cordatum</name>
    <dbReference type="NCBI Taxonomy" id="2364126"/>
    <lineage>
        <taxon>Eukaryota</taxon>
        <taxon>Sar</taxon>
        <taxon>Alveolata</taxon>
        <taxon>Dinophyceae</taxon>
        <taxon>Prorocentrales</taxon>
        <taxon>Prorocentraceae</taxon>
        <taxon>Prorocentrum</taxon>
    </lineage>
</organism>
<proteinExistence type="predicted"/>
<evidence type="ECO:0000313" key="3">
    <source>
        <dbReference type="Proteomes" id="UP001189429"/>
    </source>
</evidence>
<gene>
    <name evidence="2" type="ORF">PCOR1329_LOCUS77461</name>
</gene>
<feature type="non-terminal residue" evidence="2">
    <location>
        <position position="1"/>
    </location>
</feature>
<evidence type="ECO:0000313" key="2">
    <source>
        <dbReference type="EMBL" id="CAK0900065.1"/>
    </source>
</evidence>